<comment type="caution">
    <text evidence="1">The sequence shown here is derived from an EMBL/GenBank/DDBJ whole genome shotgun (WGS) entry which is preliminary data.</text>
</comment>
<proteinExistence type="predicted"/>
<keyword evidence="2" id="KW-1185">Reference proteome</keyword>
<evidence type="ECO:0000313" key="1">
    <source>
        <dbReference type="EMBL" id="KAK7437846.1"/>
    </source>
</evidence>
<accession>A0ABR1IPE7</accession>
<sequence>MVVSNLLKWTRHCLEHSQNQPLEIVLHGLFEDYDDISSYECMNPFVDLLLEESQRWRRAHLSLHNLQIEALSLPKTLPILEFFHLRTANFSRLTYMLPIIVAPRLQELVLSKLLLPPDLEMPRLEVLAGPNLTDLHLYHVSVFSTLQFLAQSSSFVSVNAYLAFYYQGPLMTNAITSHISALTTRSAGDLTAAGRNDPLCDLFNNIASLPNVYLFDFTGNECQGGPFPHAPFISFLSRRRSVETPITKLSFKWWILEDKFLLQILHLLPALEHLSIDENFPAAMYNQSRYWKRADRTLSSSFLRALSVPTDESASRCLVPRLTNLTLTFEKRVDYRTMRDMIQSRRGCLQHRGIENVDVLRLDYVLVVLPWRLVDMSSIETLRMMDGVTVKLWSE</sequence>
<name>A0ABR1IPE7_9AGAR</name>
<evidence type="ECO:0008006" key="3">
    <source>
        <dbReference type="Google" id="ProtNLM"/>
    </source>
</evidence>
<gene>
    <name evidence="1" type="ORF">VKT23_018283</name>
</gene>
<dbReference type="EMBL" id="JBANRG010000082">
    <property type="protein sequence ID" value="KAK7437846.1"/>
    <property type="molecule type" value="Genomic_DNA"/>
</dbReference>
<dbReference type="Proteomes" id="UP001498398">
    <property type="component" value="Unassembled WGS sequence"/>
</dbReference>
<reference evidence="1 2" key="1">
    <citation type="submission" date="2024-01" db="EMBL/GenBank/DDBJ databases">
        <title>A draft genome for the cacao thread blight pathogen Marasmiellus scandens.</title>
        <authorList>
            <person name="Baruah I.K."/>
            <person name="Leung J."/>
            <person name="Bukari Y."/>
            <person name="Amoako-Attah I."/>
            <person name="Meinhardt L.W."/>
            <person name="Bailey B.A."/>
            <person name="Cohen S.P."/>
        </authorList>
    </citation>
    <scope>NUCLEOTIDE SEQUENCE [LARGE SCALE GENOMIC DNA]</scope>
    <source>
        <strain evidence="1 2">GH-19</strain>
    </source>
</reference>
<organism evidence="1 2">
    <name type="scientific">Marasmiellus scandens</name>
    <dbReference type="NCBI Taxonomy" id="2682957"/>
    <lineage>
        <taxon>Eukaryota</taxon>
        <taxon>Fungi</taxon>
        <taxon>Dikarya</taxon>
        <taxon>Basidiomycota</taxon>
        <taxon>Agaricomycotina</taxon>
        <taxon>Agaricomycetes</taxon>
        <taxon>Agaricomycetidae</taxon>
        <taxon>Agaricales</taxon>
        <taxon>Marasmiineae</taxon>
        <taxon>Omphalotaceae</taxon>
        <taxon>Marasmiellus</taxon>
    </lineage>
</organism>
<protein>
    <recommendedName>
        <fullName evidence="3">F-box domain-containing protein</fullName>
    </recommendedName>
</protein>
<evidence type="ECO:0000313" key="2">
    <source>
        <dbReference type="Proteomes" id="UP001498398"/>
    </source>
</evidence>